<evidence type="ECO:0000256" key="17">
    <source>
        <dbReference type="ARBA" id="ARBA00070152"/>
    </source>
</evidence>
<evidence type="ECO:0000256" key="20">
    <source>
        <dbReference type="SAM" id="Phobius"/>
    </source>
</evidence>
<evidence type="ECO:0000256" key="8">
    <source>
        <dbReference type="ARBA" id="ARBA00022741"/>
    </source>
</evidence>
<comment type="subcellular location">
    <subcellularLocation>
        <location evidence="2">Cell membrane</location>
        <topology evidence="2">Multi-pass membrane protein</topology>
    </subcellularLocation>
</comment>
<dbReference type="SMART" id="SM00387">
    <property type="entry name" value="HATPase_c"/>
    <property type="match status" value="1"/>
</dbReference>
<dbReference type="CDD" id="cd00082">
    <property type="entry name" value="HisKA"/>
    <property type="match status" value="1"/>
</dbReference>
<dbReference type="Gene3D" id="1.10.287.130">
    <property type="match status" value="1"/>
</dbReference>
<evidence type="ECO:0000256" key="4">
    <source>
        <dbReference type="ARBA" id="ARBA00022475"/>
    </source>
</evidence>
<dbReference type="SMART" id="SM00388">
    <property type="entry name" value="HisKA"/>
    <property type="match status" value="1"/>
</dbReference>
<keyword evidence="8" id="KW-0547">Nucleotide-binding</keyword>
<evidence type="ECO:0000256" key="3">
    <source>
        <dbReference type="ARBA" id="ARBA00012438"/>
    </source>
</evidence>
<dbReference type="PRINTS" id="PR00344">
    <property type="entry name" value="BCTRLSENSOR"/>
</dbReference>
<accession>A0A1I4V1V4</accession>
<comment type="catalytic activity">
    <reaction evidence="1">
        <text>ATP + protein L-histidine = ADP + protein N-phospho-L-histidine.</text>
        <dbReference type="EC" id="2.7.13.3"/>
    </reaction>
</comment>
<evidence type="ECO:0000259" key="21">
    <source>
        <dbReference type="PROSITE" id="PS50109"/>
    </source>
</evidence>
<keyword evidence="7 20" id="KW-0812">Transmembrane</keyword>
<gene>
    <name evidence="24" type="ORF">SAMN05660284_00084</name>
</gene>
<dbReference type="InterPro" id="IPR008207">
    <property type="entry name" value="Sig_transdc_His_kin_Hpt_dom"/>
</dbReference>
<dbReference type="SUPFAM" id="SSF55874">
    <property type="entry name" value="ATPase domain of HSP90 chaperone/DNA topoisomerase II/histidine kinase"/>
    <property type="match status" value="1"/>
</dbReference>
<dbReference type="EMBL" id="FOVE01000001">
    <property type="protein sequence ID" value="SFM95172.1"/>
    <property type="molecule type" value="Genomic_DNA"/>
</dbReference>
<feature type="domain" description="Histidine kinase" evidence="21">
    <location>
        <begin position="231"/>
        <end position="452"/>
    </location>
</feature>
<keyword evidence="11 20" id="KW-1133">Transmembrane helix</keyword>
<dbReference type="SMART" id="SM00448">
    <property type="entry name" value="REC"/>
    <property type="match status" value="1"/>
</dbReference>
<evidence type="ECO:0000259" key="22">
    <source>
        <dbReference type="PROSITE" id="PS50110"/>
    </source>
</evidence>
<dbReference type="SUPFAM" id="SSF47226">
    <property type="entry name" value="Histidine-containing phosphotransfer domain, HPT domain"/>
    <property type="match status" value="1"/>
</dbReference>
<reference evidence="25" key="1">
    <citation type="submission" date="2016-10" db="EMBL/GenBank/DDBJ databases">
        <authorList>
            <person name="Varghese N."/>
            <person name="Submissions S."/>
        </authorList>
    </citation>
    <scope>NUCLEOTIDE SEQUENCE [LARGE SCALE GENOMIC DNA]</scope>
    <source>
        <strain evidence="25">DSM 6150</strain>
    </source>
</reference>
<dbReference type="Gene3D" id="3.40.50.2300">
    <property type="match status" value="1"/>
</dbReference>
<dbReference type="PROSITE" id="PS50894">
    <property type="entry name" value="HPT"/>
    <property type="match status" value="1"/>
</dbReference>
<evidence type="ECO:0000313" key="25">
    <source>
        <dbReference type="Proteomes" id="UP000242869"/>
    </source>
</evidence>
<dbReference type="FunFam" id="3.30.565.10:FF:000010">
    <property type="entry name" value="Sensor histidine kinase RcsC"/>
    <property type="match status" value="1"/>
</dbReference>
<evidence type="ECO:0000256" key="12">
    <source>
        <dbReference type="ARBA" id="ARBA00023012"/>
    </source>
</evidence>
<dbReference type="Gene3D" id="1.20.120.160">
    <property type="entry name" value="HPT domain"/>
    <property type="match status" value="1"/>
</dbReference>
<evidence type="ECO:0000256" key="7">
    <source>
        <dbReference type="ARBA" id="ARBA00022692"/>
    </source>
</evidence>
<comment type="subunit">
    <text evidence="15">At low DSF concentrations, interacts with RpfF.</text>
</comment>
<dbReference type="EC" id="2.7.13.3" evidence="3"/>
<feature type="domain" description="Response regulatory" evidence="22">
    <location>
        <begin position="481"/>
        <end position="595"/>
    </location>
</feature>
<dbReference type="RefSeq" id="WP_091189561.1">
    <property type="nucleotide sequence ID" value="NZ_FOVE01000001.1"/>
</dbReference>
<dbReference type="CDD" id="cd17546">
    <property type="entry name" value="REC_hyHK_CKI1_RcsC-like"/>
    <property type="match status" value="1"/>
</dbReference>
<dbReference type="Proteomes" id="UP000242869">
    <property type="component" value="Unassembled WGS sequence"/>
</dbReference>
<evidence type="ECO:0000256" key="10">
    <source>
        <dbReference type="ARBA" id="ARBA00022840"/>
    </source>
</evidence>
<dbReference type="GO" id="GO:0005524">
    <property type="term" value="F:ATP binding"/>
    <property type="evidence" value="ECO:0007669"/>
    <property type="project" value="UniProtKB-KW"/>
</dbReference>
<evidence type="ECO:0000256" key="16">
    <source>
        <dbReference type="ARBA" id="ARBA00068150"/>
    </source>
</evidence>
<evidence type="ECO:0000256" key="5">
    <source>
        <dbReference type="ARBA" id="ARBA00022553"/>
    </source>
</evidence>
<dbReference type="Pfam" id="PF02518">
    <property type="entry name" value="HATPase_c"/>
    <property type="match status" value="1"/>
</dbReference>
<dbReference type="InterPro" id="IPR004358">
    <property type="entry name" value="Sig_transdc_His_kin-like_C"/>
</dbReference>
<evidence type="ECO:0000313" key="24">
    <source>
        <dbReference type="EMBL" id="SFM95172.1"/>
    </source>
</evidence>
<dbReference type="STRING" id="83765.SAMN05660284_00084"/>
<dbReference type="Pfam" id="PF00512">
    <property type="entry name" value="HisKA"/>
    <property type="match status" value="1"/>
</dbReference>
<comment type="function">
    <text evidence="14">Member of the two-component regulatory system BvgS/BvgA. Phosphorylates BvgA via a four-step phosphorelay in response to environmental signals.</text>
</comment>
<dbReference type="InterPro" id="IPR005467">
    <property type="entry name" value="His_kinase_dom"/>
</dbReference>
<dbReference type="SUPFAM" id="SSF52172">
    <property type="entry name" value="CheY-like"/>
    <property type="match status" value="1"/>
</dbReference>
<dbReference type="Gene3D" id="3.30.565.10">
    <property type="entry name" value="Histidine kinase-like ATPase, C-terminal domain"/>
    <property type="match status" value="1"/>
</dbReference>
<feature type="domain" description="HPt" evidence="23">
    <location>
        <begin position="636"/>
        <end position="735"/>
    </location>
</feature>
<dbReference type="PROSITE" id="PS50110">
    <property type="entry name" value="RESPONSE_REGULATORY"/>
    <property type="match status" value="1"/>
</dbReference>
<feature type="modified residue" description="4-aspartylphosphate" evidence="19">
    <location>
        <position position="530"/>
    </location>
</feature>
<keyword evidence="10" id="KW-0067">ATP-binding</keyword>
<keyword evidence="4" id="KW-1003">Cell membrane</keyword>
<dbReference type="InterPro" id="IPR011006">
    <property type="entry name" value="CheY-like_superfamily"/>
</dbReference>
<keyword evidence="12" id="KW-0902">Two-component regulatory system</keyword>
<keyword evidence="5 19" id="KW-0597">Phosphoprotein</keyword>
<dbReference type="AlphaFoldDB" id="A0A1I4V1V4"/>
<dbReference type="PROSITE" id="PS50109">
    <property type="entry name" value="HIS_KIN"/>
    <property type="match status" value="1"/>
</dbReference>
<evidence type="ECO:0000256" key="18">
    <source>
        <dbReference type="PROSITE-ProRule" id="PRU00110"/>
    </source>
</evidence>
<feature type="modified residue" description="Phosphohistidine" evidence="18">
    <location>
        <position position="675"/>
    </location>
</feature>
<keyword evidence="6" id="KW-0808">Transferase</keyword>
<keyword evidence="13 20" id="KW-0472">Membrane</keyword>
<dbReference type="PANTHER" id="PTHR45339:SF1">
    <property type="entry name" value="HYBRID SIGNAL TRANSDUCTION HISTIDINE KINASE J"/>
    <property type="match status" value="1"/>
</dbReference>
<dbReference type="InterPro" id="IPR003594">
    <property type="entry name" value="HATPase_dom"/>
</dbReference>
<dbReference type="SUPFAM" id="SSF47384">
    <property type="entry name" value="Homodimeric domain of signal transducing histidine kinase"/>
    <property type="match status" value="1"/>
</dbReference>
<dbReference type="InterPro" id="IPR003661">
    <property type="entry name" value="HisK_dim/P_dom"/>
</dbReference>
<dbReference type="InterPro" id="IPR036890">
    <property type="entry name" value="HATPase_C_sf"/>
</dbReference>
<dbReference type="InterPro" id="IPR001789">
    <property type="entry name" value="Sig_transdc_resp-reg_receiver"/>
</dbReference>
<evidence type="ECO:0000256" key="11">
    <source>
        <dbReference type="ARBA" id="ARBA00022989"/>
    </source>
</evidence>
<dbReference type="InterPro" id="IPR036641">
    <property type="entry name" value="HPT_dom_sf"/>
</dbReference>
<evidence type="ECO:0000256" key="2">
    <source>
        <dbReference type="ARBA" id="ARBA00004651"/>
    </source>
</evidence>
<evidence type="ECO:0000256" key="6">
    <source>
        <dbReference type="ARBA" id="ARBA00022679"/>
    </source>
</evidence>
<protein>
    <recommendedName>
        <fullName evidence="16">Sensory/regulatory protein RpfC</fullName>
        <ecNumber evidence="3">2.7.13.3</ecNumber>
    </recommendedName>
    <alternativeName>
        <fullName evidence="17">Virulence sensor protein BvgS</fullName>
    </alternativeName>
</protein>
<dbReference type="GO" id="GO:0005886">
    <property type="term" value="C:plasma membrane"/>
    <property type="evidence" value="ECO:0007669"/>
    <property type="project" value="UniProtKB-SubCell"/>
</dbReference>
<sequence>MRPILAQAFTRIEHLVDRLTPLDAEQSEHAQARNRLLVYIGLITPVFSFSYLLISWAIDFTVGIWLQSACFILLVALLRFFSKYGAFRLCANLYLACCFLVSIAGCAFFTGGIYSMVFPWFALTPITGILLLGYGRDTLLWCLTCCSVALGFGLARISGYEFPVWYNTDYTPFFNTLCVSGLVLIIFFIAMAFDHNRGLSLKKIMEQNEALSQAREQAEIANRHKSEFLANMSHEIRTPMNAIIGFTGLCLKTETTAKQHDYLTKIDTSAQSLLQVVNDILDFSKIEAGKLFMEKAVFDLKEIIGNTASLVAVKAEEKNLEIVSSIAPDVPLNLVGDPLRLSQTLINLADNAVKFTHSGNILIETTLEGKTAQSCTLRFTVSDTGIGMDETQLSRIFAPFSQADTSISRRYGGTGLGLSITRHLVEMMGGEISVRSQAGKGSTFSFTAHFGLSSGMESALPTASAPVESSAALLEKIRGARVLLTEDNPLNQQIATELLEAAGLQVDIANNGQEAIEATKQQTYELVFMDIQMPGMGGYEATARIRQALPELPIIALTAHAMNGIREECLAAGMSDYLSKPIDPQKLHTLLATWIQPRSRVLPYQQERRRAYSTATLPDTLPGFDLASGLMRLNGKRGLYRQLILEFTGRYAHAAGELRKLQAEGKHGATEELAHAIKGIAGNLAAHRVFDLCTKIEDKARSGLILENELLNDLDAALRETLESAESLRTPLSKQETASLSEPAHTAVLLRLMHDLATLIRRDDPQAEAHLETLVARYPDITRSDNFRLLQNHLRDFDFDAALSVLERLAKEFE</sequence>
<dbReference type="FunFam" id="1.10.287.130:FF:000002">
    <property type="entry name" value="Two-component osmosensing histidine kinase"/>
    <property type="match status" value="1"/>
</dbReference>
<name>A0A1I4V1V4_9NEIS</name>
<evidence type="ECO:0000256" key="15">
    <source>
        <dbReference type="ARBA" id="ARBA00064003"/>
    </source>
</evidence>
<dbReference type="Pfam" id="PF01627">
    <property type="entry name" value="Hpt"/>
    <property type="match status" value="1"/>
</dbReference>
<evidence type="ECO:0000256" key="19">
    <source>
        <dbReference type="PROSITE-ProRule" id="PRU00169"/>
    </source>
</evidence>
<proteinExistence type="predicted"/>
<feature type="transmembrane region" description="Helical" evidence="20">
    <location>
        <begin position="93"/>
        <end position="111"/>
    </location>
</feature>
<feature type="transmembrane region" description="Helical" evidence="20">
    <location>
        <begin position="139"/>
        <end position="158"/>
    </location>
</feature>
<dbReference type="Pfam" id="PF00072">
    <property type="entry name" value="Response_reg"/>
    <property type="match status" value="1"/>
</dbReference>
<evidence type="ECO:0000259" key="23">
    <source>
        <dbReference type="PROSITE" id="PS50894"/>
    </source>
</evidence>
<dbReference type="OrthoDB" id="8552871at2"/>
<feature type="transmembrane region" description="Helical" evidence="20">
    <location>
        <begin position="64"/>
        <end position="81"/>
    </location>
</feature>
<keyword evidence="9 24" id="KW-0418">Kinase</keyword>
<keyword evidence="25" id="KW-1185">Reference proteome</keyword>
<evidence type="ECO:0000256" key="9">
    <source>
        <dbReference type="ARBA" id="ARBA00022777"/>
    </source>
</evidence>
<dbReference type="CDD" id="cd16922">
    <property type="entry name" value="HATPase_EvgS-ArcB-TorS-like"/>
    <property type="match status" value="1"/>
</dbReference>
<organism evidence="24 25">
    <name type="scientific">Formivibrio citricus</name>
    <dbReference type="NCBI Taxonomy" id="83765"/>
    <lineage>
        <taxon>Bacteria</taxon>
        <taxon>Pseudomonadati</taxon>
        <taxon>Pseudomonadota</taxon>
        <taxon>Betaproteobacteria</taxon>
        <taxon>Neisseriales</taxon>
        <taxon>Chitinibacteraceae</taxon>
        <taxon>Formivibrio</taxon>
    </lineage>
</organism>
<evidence type="ECO:0000256" key="1">
    <source>
        <dbReference type="ARBA" id="ARBA00000085"/>
    </source>
</evidence>
<feature type="transmembrane region" description="Helical" evidence="20">
    <location>
        <begin position="170"/>
        <end position="193"/>
    </location>
</feature>
<feature type="transmembrane region" description="Helical" evidence="20">
    <location>
        <begin position="36"/>
        <end position="58"/>
    </location>
</feature>
<dbReference type="InterPro" id="IPR036097">
    <property type="entry name" value="HisK_dim/P_sf"/>
</dbReference>
<dbReference type="PANTHER" id="PTHR45339">
    <property type="entry name" value="HYBRID SIGNAL TRANSDUCTION HISTIDINE KINASE J"/>
    <property type="match status" value="1"/>
</dbReference>
<dbReference type="GO" id="GO:0000155">
    <property type="term" value="F:phosphorelay sensor kinase activity"/>
    <property type="evidence" value="ECO:0007669"/>
    <property type="project" value="InterPro"/>
</dbReference>
<evidence type="ECO:0000256" key="14">
    <source>
        <dbReference type="ARBA" id="ARBA00058004"/>
    </source>
</evidence>
<evidence type="ECO:0000256" key="13">
    <source>
        <dbReference type="ARBA" id="ARBA00023136"/>
    </source>
</evidence>